<keyword evidence="1" id="KW-1133">Transmembrane helix</keyword>
<keyword evidence="1" id="KW-0472">Membrane</keyword>
<evidence type="ECO:0008006" key="4">
    <source>
        <dbReference type="Google" id="ProtNLM"/>
    </source>
</evidence>
<dbReference type="RefSeq" id="WP_205278479.1">
    <property type="nucleotide sequence ID" value="NZ_JAFFPU010000016.1"/>
</dbReference>
<accession>A0ABS2U840</accession>
<reference evidence="2 3" key="1">
    <citation type="submission" date="2021-02" db="EMBL/GenBank/DDBJ databases">
        <title>Leptospira ainlahdjerensis sp. nov., Leptospira ainazelensis sp. nov., Leptospira abararensis sp. nov. and Leptospira chreensis sp. nov., four new species isolated from water sources in Algeria.</title>
        <authorList>
            <person name="Amara Korba A."/>
            <person name="Kainiu M."/>
            <person name="Vincent A.T."/>
            <person name="Mariet J.-F."/>
            <person name="Veyrier F.J."/>
            <person name="Goarant C."/>
            <person name="Picardeau M."/>
        </authorList>
    </citation>
    <scope>NUCLEOTIDE SEQUENCE [LARGE SCALE GENOMIC DNA]</scope>
    <source>
        <strain evidence="2 3">201903070</strain>
    </source>
</reference>
<gene>
    <name evidence="2" type="ORF">JWG45_03915</name>
</gene>
<evidence type="ECO:0000256" key="1">
    <source>
        <dbReference type="SAM" id="Phobius"/>
    </source>
</evidence>
<evidence type="ECO:0000313" key="2">
    <source>
        <dbReference type="EMBL" id="MBM9576294.1"/>
    </source>
</evidence>
<dbReference type="Proteomes" id="UP000724686">
    <property type="component" value="Unassembled WGS sequence"/>
</dbReference>
<comment type="caution">
    <text evidence="2">The sequence shown here is derived from an EMBL/GenBank/DDBJ whole genome shotgun (WGS) entry which is preliminary data.</text>
</comment>
<feature type="transmembrane region" description="Helical" evidence="1">
    <location>
        <begin position="57"/>
        <end position="77"/>
    </location>
</feature>
<organism evidence="2 3">
    <name type="scientific">Leptospira ainlahdjerensis</name>
    <dbReference type="NCBI Taxonomy" id="2810033"/>
    <lineage>
        <taxon>Bacteria</taxon>
        <taxon>Pseudomonadati</taxon>
        <taxon>Spirochaetota</taxon>
        <taxon>Spirochaetia</taxon>
        <taxon>Leptospirales</taxon>
        <taxon>Leptospiraceae</taxon>
        <taxon>Leptospira</taxon>
    </lineage>
</organism>
<evidence type="ECO:0000313" key="3">
    <source>
        <dbReference type="Proteomes" id="UP000724686"/>
    </source>
</evidence>
<sequence>MKNVLPDKLTKKRKRNKVVYSYDRFKFSSLIGIFISLLFLITLLSDLIDFRISENPIWLIPALFIPGYILYTSVHYSFNSTNILIDSWFVIVYPSPIPTRWRKKIRTKSIRNVFTKSILVSSSDSSPEYNIYSVCFALDDGKEIVILDKIDDFVHAKAIEKLLAEELNTNSDRVSGAI</sequence>
<protein>
    <recommendedName>
        <fullName evidence="4">PH domain-containing protein</fullName>
    </recommendedName>
</protein>
<feature type="transmembrane region" description="Helical" evidence="1">
    <location>
        <begin position="27"/>
        <end position="45"/>
    </location>
</feature>
<proteinExistence type="predicted"/>
<keyword evidence="3" id="KW-1185">Reference proteome</keyword>
<name>A0ABS2U840_9LEPT</name>
<keyword evidence="1" id="KW-0812">Transmembrane</keyword>
<dbReference type="EMBL" id="JAFFPU010000016">
    <property type="protein sequence ID" value="MBM9576294.1"/>
    <property type="molecule type" value="Genomic_DNA"/>
</dbReference>